<evidence type="ECO:0000256" key="4">
    <source>
        <dbReference type="ARBA" id="ARBA00022695"/>
    </source>
</evidence>
<proteinExistence type="inferred from homology"/>
<dbReference type="EMBL" id="CABPSB010000003">
    <property type="protein sequence ID" value="VVD81301.1"/>
    <property type="molecule type" value="Genomic_DNA"/>
</dbReference>
<feature type="region of interest" description="Disordered" evidence="8">
    <location>
        <begin position="879"/>
        <end position="944"/>
    </location>
</feature>
<dbReference type="Pfam" id="PF01743">
    <property type="entry name" value="PolyA_pol"/>
    <property type="match status" value="1"/>
</dbReference>
<evidence type="ECO:0000256" key="3">
    <source>
        <dbReference type="ARBA" id="ARBA00022694"/>
    </source>
</evidence>
<dbReference type="CDD" id="cd22744">
    <property type="entry name" value="OTU"/>
    <property type="match status" value="1"/>
</dbReference>
<keyword evidence="7" id="KW-0694">RNA-binding</keyword>
<evidence type="ECO:0000259" key="9">
    <source>
        <dbReference type="Pfam" id="PF01743"/>
    </source>
</evidence>
<keyword evidence="2 7" id="KW-0808">Transferase</keyword>
<feature type="compositionally biased region" description="Low complexity" evidence="8">
    <location>
        <begin position="891"/>
        <end position="914"/>
    </location>
</feature>
<sequence length="1948" mass="211953">MQRIEKDAPPGDRSTQPANRGTPEPMAAAGRTTPERHPHADRQRRIQAIANNSPRLQSAAQLRTMMDQRTSAQAFSSTHPAPLAVPLAAQDAAIGVGATHAPRSPHDAAQGRTPVVQLSKKRRGGAKRSKKTVKKSPSKGKDEATADDTQGDDAPQTQDGASDEITAIAPYRVPDKGTGQNVAGAKEARQTLDAMRENFYRAATGVLRAAGVDGSGAPGTSVADLQALAFEDAVSRAVDITLPALLRALPFGGAGAAIRFAYNMMLERLRVEPVLASQDKPAQEKAVEAFLIAAVEALGPVDSDGEDDEMDDDAQDGEKPRVDLKRHQAAKANVAAIVEADAQASNEHITKYSQTRAQAQTSYLYSRMMEVPVIAGLRGRESKAKGIAFINDQRRSELSFDAADKLLVKLAVTLDFRNGVELLHRFRTTPVADAVTAHRIRLLLRTRFNKEFDSHPLATPITDALVALNLVSNAVRGELQPKSEVARQVADDLVLSDHFSRIGKMELAFNTRRQEAVKRDTAQDEKKRQARHEDLLQQFDALKFPRDTLERVAKLLGVVLPKPKSEDAAADRAYVPSVELLLFTMALTHVQSGATTDVVQTGFENLLFRANLDPGSERREAVVMQLKADKLLAGVDPEVLSRGAKSIASLKRDAVQGGWATAGEIDICSRLLGPRAFIGILGSHMARRKYGPLRSIIEQTIRHREAVAVAPPMTNRSLALDTNTIEILLPTIKEVPDAMKYRREQLNDIIVNNDIQDIRLANMNVAELGEYGRLIGRTLDIEVLVGSVLSRRKLTFMGVPFSKNRAGGAYSRLFKELETKKVGENKGHADRSMMADLFLAEREEGHVPHFASADQGVGDEIGDKKHQFNPKALKLPPLNIVPIKTKRDEPSTGAKASTAGGATATDSTKAAASGIDPVAKTPPKSVSGATPSPGSGSTERPHRLGEGNAIYGFEVGGTHTVAEITKLITDETYGRKRKKHFEVYVVGGAVRDYLRGSKVKDVDVKTNMPVKVLQNLLEKHKLPYHTTIKDGLYLVTVSEEPHSLDIVCATQTQEAFDALHHSGKERLDLRKDALERDFTINALYLDSRSGFAPSRGGEQVIDPLDAGGIRDARSGKLRLVADRTREDGADKDDGASAWLPVPIQERAQRIVEHLLAHPEEFGRTLKFLDRGHTEWEAQGRKTRTVSTGKGGAGKSHAIDTYHLDTEVLDILRSNAEIILHPLVTELKEDTSAIRGEDVKRGSSPAARKNFFFHKTGFSTPMELVEVMQRLHFSAHVIQLLIPDTVAGEYGSGELAYNRNVSPRNRPTGSPSAWDPKAAPKVKVDMQSGALYQHRIYACLPSETQRYAADAADKTLTRILIDVDYTNHAVSGHPAPHHHVFRDIGGKWVKNESGFSNTGQPGLPSVAMEDGIYVYHGPTPWLWRPAPGQDDDSVPDSRFVELVEAACQDASLTFENHNDGVVTIGKQLRIPVARLRQIDARDAEKGSPNKYRLARLLTLIRTLNAGDVNTDDDSLKYFTQSKRGGERLRFQVQLEKVDDFMAKSCGFARKGPEIASLTHEERLRLYDLLSAGYGELESAAAARYAKTQLAGKFDAHLFVEYFEFYMAAVASRVSGKDVAELNRRMIRKSRSTVVGPAVALSAKGQAAADDVIEAAIKDKQAALRFTSEQAAAYHIVKHREVTGEDPKALETNAGAAQAGKHYIDAATGAVANGKVEKTVRESASTRVFFFKANDVTTIVEARLDKDTWHARILSCYGKNDEQDVVVGSPFIDVPSSSGLSGLTAPHGGAKSGAESAQVDNVLRTDFGLLYRVPAVTDGNCFFDSVRLSAGLPQSAARLREMAAAQIHPASEADQRWLAPFVTGSQSDEAKLKATNRKIKQNGFWADNAGDFVPYLMARALARPIYIVSGINGRLITVAGGGAGQPIVVFYNGANHYDATAQAGPGPLKH</sequence>
<keyword evidence="3" id="KW-0819">tRNA processing</keyword>
<feature type="compositionally biased region" description="Low complexity" evidence="8">
    <location>
        <begin position="925"/>
        <end position="938"/>
    </location>
</feature>
<keyword evidence="5" id="KW-0479">Metal-binding</keyword>
<dbReference type="GO" id="GO:0008033">
    <property type="term" value="P:tRNA processing"/>
    <property type="evidence" value="ECO:0007669"/>
    <property type="project" value="UniProtKB-KW"/>
</dbReference>
<evidence type="ECO:0000256" key="8">
    <source>
        <dbReference type="SAM" id="MobiDB-lite"/>
    </source>
</evidence>
<dbReference type="GO" id="GO:0046872">
    <property type="term" value="F:metal ion binding"/>
    <property type="evidence" value="ECO:0007669"/>
    <property type="project" value="UniProtKB-KW"/>
</dbReference>
<organism evidence="10 11">
    <name type="scientific">Pandoraea anhela</name>
    <dbReference type="NCBI Taxonomy" id="2508295"/>
    <lineage>
        <taxon>Bacteria</taxon>
        <taxon>Pseudomonadati</taxon>
        <taxon>Pseudomonadota</taxon>
        <taxon>Betaproteobacteria</taxon>
        <taxon>Burkholderiales</taxon>
        <taxon>Burkholderiaceae</taxon>
        <taxon>Pandoraea</taxon>
    </lineage>
</organism>
<dbReference type="PANTHER" id="PTHR46173:SF1">
    <property type="entry name" value="CCA TRNA NUCLEOTIDYLTRANSFERASE 1, MITOCHONDRIAL"/>
    <property type="match status" value="1"/>
</dbReference>
<dbReference type="GO" id="GO:0000049">
    <property type="term" value="F:tRNA binding"/>
    <property type="evidence" value="ECO:0007669"/>
    <property type="project" value="TreeGrafter"/>
</dbReference>
<feature type="compositionally biased region" description="Acidic residues" evidence="8">
    <location>
        <begin position="303"/>
        <end position="315"/>
    </location>
</feature>
<evidence type="ECO:0000313" key="11">
    <source>
        <dbReference type="Proteomes" id="UP000406256"/>
    </source>
</evidence>
<evidence type="ECO:0000256" key="7">
    <source>
        <dbReference type="RuleBase" id="RU003953"/>
    </source>
</evidence>
<feature type="compositionally biased region" description="Polar residues" evidence="8">
    <location>
        <begin position="1298"/>
        <end position="1310"/>
    </location>
</feature>
<comment type="cofactor">
    <cofactor evidence="1">
        <name>Mg(2+)</name>
        <dbReference type="ChEBI" id="CHEBI:18420"/>
    </cofactor>
</comment>
<feature type="region of interest" description="Disordered" evidence="8">
    <location>
        <begin position="1"/>
        <end position="42"/>
    </location>
</feature>
<feature type="domain" description="Poly A polymerase head" evidence="9">
    <location>
        <begin position="983"/>
        <end position="1118"/>
    </location>
</feature>
<evidence type="ECO:0000256" key="1">
    <source>
        <dbReference type="ARBA" id="ARBA00001946"/>
    </source>
</evidence>
<feature type="region of interest" description="Disordered" evidence="8">
    <location>
        <begin position="98"/>
        <end position="181"/>
    </location>
</feature>
<dbReference type="InterPro" id="IPR050264">
    <property type="entry name" value="Bact_CCA-adding_enz_type3_sf"/>
</dbReference>
<name>A0A5E4T1H5_9BURK</name>
<comment type="similarity">
    <text evidence="7">Belongs to the tRNA nucleotidyltransferase/poly(A) polymerase family.</text>
</comment>
<evidence type="ECO:0000313" key="10">
    <source>
        <dbReference type="EMBL" id="VVD81301.1"/>
    </source>
</evidence>
<keyword evidence="6" id="KW-0460">Magnesium</keyword>
<dbReference type="OrthoDB" id="9805698at2"/>
<dbReference type="SUPFAM" id="SSF81301">
    <property type="entry name" value="Nucleotidyltransferase"/>
    <property type="match status" value="1"/>
</dbReference>
<evidence type="ECO:0000256" key="5">
    <source>
        <dbReference type="ARBA" id="ARBA00022723"/>
    </source>
</evidence>
<keyword evidence="4 10" id="KW-0548">Nucleotidyltransferase</keyword>
<keyword evidence="11" id="KW-1185">Reference proteome</keyword>
<dbReference type="EC" id="2.7.7.19" evidence="10"/>
<dbReference type="GO" id="GO:1990817">
    <property type="term" value="F:poly(A) RNA polymerase activity"/>
    <property type="evidence" value="ECO:0007669"/>
    <property type="project" value="UniProtKB-EC"/>
</dbReference>
<dbReference type="InterPro" id="IPR043519">
    <property type="entry name" value="NT_sf"/>
</dbReference>
<feature type="region of interest" description="Disordered" evidence="8">
    <location>
        <begin position="300"/>
        <end position="320"/>
    </location>
</feature>
<feature type="compositionally biased region" description="Basic residues" evidence="8">
    <location>
        <begin position="119"/>
        <end position="138"/>
    </location>
</feature>
<feature type="compositionally biased region" description="Basic and acidic residues" evidence="8">
    <location>
        <begin position="1"/>
        <end position="10"/>
    </location>
</feature>
<dbReference type="Gene3D" id="3.30.460.10">
    <property type="entry name" value="Beta Polymerase, domain 2"/>
    <property type="match status" value="1"/>
</dbReference>
<reference evidence="10 11" key="1">
    <citation type="submission" date="2019-08" db="EMBL/GenBank/DDBJ databases">
        <authorList>
            <person name="Peeters C."/>
        </authorList>
    </citation>
    <scope>NUCLEOTIDE SEQUENCE [LARGE SCALE GENOMIC DNA]</scope>
    <source>
        <strain evidence="10 11">LMG 31108</strain>
    </source>
</reference>
<dbReference type="Gene3D" id="3.90.70.80">
    <property type="match status" value="1"/>
</dbReference>
<dbReference type="PANTHER" id="PTHR46173">
    <property type="entry name" value="CCA TRNA NUCLEOTIDYLTRANSFERASE 1, MITOCHONDRIAL"/>
    <property type="match status" value="1"/>
</dbReference>
<dbReference type="RefSeq" id="WP_150667910.1">
    <property type="nucleotide sequence ID" value="NZ_CABPSB010000003.1"/>
</dbReference>
<dbReference type="Proteomes" id="UP000406256">
    <property type="component" value="Unassembled WGS sequence"/>
</dbReference>
<evidence type="ECO:0000256" key="2">
    <source>
        <dbReference type="ARBA" id="ARBA00022679"/>
    </source>
</evidence>
<feature type="compositionally biased region" description="Basic and acidic residues" evidence="8">
    <location>
        <begin position="33"/>
        <end position="42"/>
    </location>
</feature>
<dbReference type="InterPro" id="IPR002646">
    <property type="entry name" value="PolA_pol_head_dom"/>
</dbReference>
<gene>
    <name evidence="10" type="primary">pcnB</name>
    <name evidence="10" type="ORF">PAN31108_01117</name>
</gene>
<feature type="region of interest" description="Disordered" evidence="8">
    <location>
        <begin position="1296"/>
        <end position="1318"/>
    </location>
</feature>
<accession>A0A5E4T1H5</accession>
<evidence type="ECO:0000256" key="6">
    <source>
        <dbReference type="ARBA" id="ARBA00022842"/>
    </source>
</evidence>
<protein>
    <submittedName>
        <fullName evidence="10">Poly(A) polymerase I</fullName>
        <ecNumber evidence="10">2.7.7.19</ecNumber>
    </submittedName>
</protein>